<feature type="non-terminal residue" evidence="1">
    <location>
        <position position="1"/>
    </location>
</feature>
<gene>
    <name evidence="1" type="ORF">SCALOS_LOCUS7995</name>
</gene>
<evidence type="ECO:0000313" key="2">
    <source>
        <dbReference type="Proteomes" id="UP000789860"/>
    </source>
</evidence>
<evidence type="ECO:0000313" key="1">
    <source>
        <dbReference type="EMBL" id="CAG8631708.1"/>
    </source>
</evidence>
<keyword evidence="2" id="KW-1185">Reference proteome</keyword>
<dbReference type="Proteomes" id="UP000789860">
    <property type="component" value="Unassembled WGS sequence"/>
</dbReference>
<proteinExistence type="predicted"/>
<accession>A0ACA9N453</accession>
<dbReference type="EMBL" id="CAJVPM010019799">
    <property type="protein sequence ID" value="CAG8631708.1"/>
    <property type="molecule type" value="Genomic_DNA"/>
</dbReference>
<protein>
    <submittedName>
        <fullName evidence="1">8213_t:CDS:1</fullName>
    </submittedName>
</protein>
<comment type="caution">
    <text evidence="1">The sequence shown here is derived from an EMBL/GenBank/DDBJ whole genome shotgun (WGS) entry which is preliminary data.</text>
</comment>
<reference evidence="1" key="1">
    <citation type="submission" date="2021-06" db="EMBL/GenBank/DDBJ databases">
        <authorList>
            <person name="Kallberg Y."/>
            <person name="Tangrot J."/>
            <person name="Rosling A."/>
        </authorList>
    </citation>
    <scope>NUCLEOTIDE SEQUENCE</scope>
    <source>
        <strain evidence="1">AU212A</strain>
    </source>
</reference>
<name>A0ACA9N453_9GLOM</name>
<organism evidence="1 2">
    <name type="scientific">Scutellospora calospora</name>
    <dbReference type="NCBI Taxonomy" id="85575"/>
    <lineage>
        <taxon>Eukaryota</taxon>
        <taxon>Fungi</taxon>
        <taxon>Fungi incertae sedis</taxon>
        <taxon>Mucoromycota</taxon>
        <taxon>Glomeromycotina</taxon>
        <taxon>Glomeromycetes</taxon>
        <taxon>Diversisporales</taxon>
        <taxon>Gigasporaceae</taxon>
        <taxon>Scutellospora</taxon>
    </lineage>
</organism>
<sequence length="74" mass="8794">VDPDLYQQCEAKVVELEYLAKYLREKLSINNLRHVRNAINNMDRVFTMINDIKSSQCNSRCSNIWNAKPWTMFL</sequence>